<evidence type="ECO:0000313" key="2">
    <source>
        <dbReference type="Proteomes" id="UP000257109"/>
    </source>
</evidence>
<dbReference type="OrthoDB" id="1430787at2759"/>
<gene>
    <name evidence="1" type="ORF">CR513_52106</name>
</gene>
<organism evidence="1 2">
    <name type="scientific">Mucuna pruriens</name>
    <name type="common">Velvet bean</name>
    <name type="synonym">Dolichos pruriens</name>
    <dbReference type="NCBI Taxonomy" id="157652"/>
    <lineage>
        <taxon>Eukaryota</taxon>
        <taxon>Viridiplantae</taxon>
        <taxon>Streptophyta</taxon>
        <taxon>Embryophyta</taxon>
        <taxon>Tracheophyta</taxon>
        <taxon>Spermatophyta</taxon>
        <taxon>Magnoliopsida</taxon>
        <taxon>eudicotyledons</taxon>
        <taxon>Gunneridae</taxon>
        <taxon>Pentapetalae</taxon>
        <taxon>rosids</taxon>
        <taxon>fabids</taxon>
        <taxon>Fabales</taxon>
        <taxon>Fabaceae</taxon>
        <taxon>Papilionoideae</taxon>
        <taxon>50 kb inversion clade</taxon>
        <taxon>NPAAA clade</taxon>
        <taxon>indigoferoid/millettioid clade</taxon>
        <taxon>Phaseoleae</taxon>
        <taxon>Mucuna</taxon>
    </lineage>
</organism>
<name>A0A371ES30_MUCPR</name>
<dbReference type="Proteomes" id="UP000257109">
    <property type="component" value="Unassembled WGS sequence"/>
</dbReference>
<accession>A0A371ES30</accession>
<feature type="non-terminal residue" evidence="1">
    <location>
        <position position="1"/>
    </location>
</feature>
<dbReference type="AlphaFoldDB" id="A0A371ES30"/>
<sequence length="81" mass="9007">MPSTIYEITRIFGSMVATKSFADSKISSVFHLCHATVGGGHHGSTRIARKVLDCRFYWPTIFETPTNSSRPANNAREHGRP</sequence>
<proteinExistence type="predicted"/>
<evidence type="ECO:0000313" key="1">
    <source>
        <dbReference type="EMBL" id="RDX68861.1"/>
    </source>
</evidence>
<protein>
    <recommendedName>
        <fullName evidence="3">Integrase zinc-binding domain-containing protein</fullName>
    </recommendedName>
</protein>
<reference evidence="1" key="1">
    <citation type="submission" date="2018-05" db="EMBL/GenBank/DDBJ databases">
        <title>Draft genome of Mucuna pruriens seed.</title>
        <authorList>
            <person name="Nnadi N.E."/>
            <person name="Vos R."/>
            <person name="Hasami M.H."/>
            <person name="Devisetty U.K."/>
            <person name="Aguiy J.C."/>
        </authorList>
    </citation>
    <scope>NUCLEOTIDE SEQUENCE [LARGE SCALE GENOMIC DNA]</scope>
    <source>
        <strain evidence="1">JCA_2017</strain>
    </source>
</reference>
<keyword evidence="2" id="KW-1185">Reference proteome</keyword>
<evidence type="ECO:0008006" key="3">
    <source>
        <dbReference type="Google" id="ProtNLM"/>
    </source>
</evidence>
<comment type="caution">
    <text evidence="1">The sequence shown here is derived from an EMBL/GenBank/DDBJ whole genome shotgun (WGS) entry which is preliminary data.</text>
</comment>
<dbReference type="EMBL" id="QJKJ01012352">
    <property type="protein sequence ID" value="RDX68861.1"/>
    <property type="molecule type" value="Genomic_DNA"/>
</dbReference>